<name>A0A6B1YIL4_PSEAI</name>
<dbReference type="Pfam" id="PF05707">
    <property type="entry name" value="Zot"/>
    <property type="match status" value="1"/>
</dbReference>
<gene>
    <name evidence="2" type="ORF">GUL26_31080</name>
</gene>
<reference evidence="2" key="1">
    <citation type="submission" date="2020-01" db="EMBL/GenBank/DDBJ databases">
        <title>Bacteria Cultured from War Wounds Associated with the Conflict in Eastern Ukraine.</title>
        <authorList>
            <person name="Snesrud E."/>
            <person name="Galac M.R."/>
            <person name="Mc Gann P."/>
            <person name="Valentine K."/>
            <person name="Viacheslav K."/>
        </authorList>
    </citation>
    <scope>NUCLEOTIDE SEQUENCE</scope>
    <source>
        <strain evidence="2">VNMU148</strain>
    </source>
</reference>
<dbReference type="SMR" id="A0A6B1YIL4"/>
<accession>A0A6B1YIL4</accession>
<dbReference type="AlphaFoldDB" id="A0A6B1YIL4"/>
<proteinExistence type="predicted"/>
<dbReference type="EMBL" id="WXZT01000032">
    <property type="protein sequence ID" value="MZZ16713.1"/>
    <property type="molecule type" value="Genomic_DNA"/>
</dbReference>
<evidence type="ECO:0000259" key="1">
    <source>
        <dbReference type="Pfam" id="PF05707"/>
    </source>
</evidence>
<evidence type="ECO:0000313" key="2">
    <source>
        <dbReference type="EMBL" id="MZZ16713.1"/>
    </source>
</evidence>
<protein>
    <submittedName>
        <fullName evidence="2">Zonular occludens toxin</fullName>
    </submittedName>
</protein>
<organism evidence="2 3">
    <name type="scientific">Pseudomonas aeruginosa</name>
    <dbReference type="NCBI Taxonomy" id="287"/>
    <lineage>
        <taxon>Bacteria</taxon>
        <taxon>Pseudomonadati</taxon>
        <taxon>Pseudomonadota</taxon>
        <taxon>Gammaproteobacteria</taxon>
        <taxon>Pseudomonadales</taxon>
        <taxon>Pseudomonadaceae</taxon>
        <taxon>Pseudomonas</taxon>
    </lineage>
</organism>
<dbReference type="RefSeq" id="WP_023082154.1">
    <property type="nucleotide sequence ID" value="NZ_CAADLP010000239.1"/>
</dbReference>
<comment type="caution">
    <text evidence="2">The sequence shown here is derived from an EMBL/GenBank/DDBJ whole genome shotgun (WGS) entry which is preliminary data.</text>
</comment>
<sequence length="395" mass="43589">MFVLRTGLQGNSKTLNTIKEVDNKAAKEGRTVYYHNIREFKADHPAIKAEWVEFDNPQEWFKLPPNAIIVIDEAQSFFRVRSQGSKVPEYASALETMRHSGHEVHAITQSPMLIDAHMRELCNCHIHYHRGNGGKIVKRWEFQKVQTDVNKKYDFADGEATRITIDKTYFGCYKSVADGAEHHFKFKPPRALFVLVGAALVVGYLGYGVYERRMATHDPAEAVPAASSSSVAPAASAGVPEVDQVRHVTAGEYLAMRKPRVADVPSSAPIYDELTRPVSYPKPFCLSSRDEYMVHKNRKRMVTGYRDGRLYGCRCNSQQGTRLDISFEACMAYVEHGAFDPAIPDRVPAAVGVAGPGEARAGTAAPMAANSSTVAPVSTGTRVTVVNSGKPGLLW</sequence>
<dbReference type="Proteomes" id="UP000644192">
    <property type="component" value="Unassembled WGS sequence"/>
</dbReference>
<dbReference type="InterPro" id="IPR027417">
    <property type="entry name" value="P-loop_NTPase"/>
</dbReference>
<evidence type="ECO:0000313" key="3">
    <source>
        <dbReference type="Proteomes" id="UP000644192"/>
    </source>
</evidence>
<feature type="domain" description="Zona occludens toxin N-terminal" evidence="1">
    <location>
        <begin position="1"/>
        <end position="179"/>
    </location>
</feature>
<dbReference type="Gene3D" id="3.40.50.300">
    <property type="entry name" value="P-loop containing nucleotide triphosphate hydrolases"/>
    <property type="match status" value="1"/>
</dbReference>
<dbReference type="InterPro" id="IPR008900">
    <property type="entry name" value="Zot_N"/>
</dbReference>